<dbReference type="NCBIfam" id="TIGR00741">
    <property type="entry name" value="yfiA"/>
    <property type="match status" value="1"/>
</dbReference>
<keyword evidence="2" id="KW-1185">Reference proteome</keyword>
<dbReference type="CDD" id="cd00552">
    <property type="entry name" value="RaiA"/>
    <property type="match status" value="1"/>
</dbReference>
<sequence length="100" mass="11630">MEINFEYDNVTASDRLEELATDKINKLFERYDFLVRADVFFKQENTSSPETGLICNIRLSAPGPRLFAEASNENFEASIRESVSDLERQLKKRKEKLKSH</sequence>
<protein>
    <submittedName>
        <fullName evidence="1">Ribosome hibernation-promoting factor, HPF/YfiA family</fullName>
    </submittedName>
</protein>
<gene>
    <name evidence="1" type="primary">hpf</name>
    <name evidence="1" type="ORF">ACFOUT_12625</name>
</gene>
<dbReference type="Pfam" id="PF02482">
    <property type="entry name" value="Ribosomal_S30AE"/>
    <property type="match status" value="1"/>
</dbReference>
<dbReference type="Gene3D" id="3.30.160.100">
    <property type="entry name" value="Ribosome hibernation promotion factor-like"/>
    <property type="match status" value="1"/>
</dbReference>
<dbReference type="Proteomes" id="UP001595814">
    <property type="component" value="Unassembled WGS sequence"/>
</dbReference>
<dbReference type="RefSeq" id="WP_192461472.1">
    <property type="nucleotide sequence ID" value="NZ_JACYFJ010000002.1"/>
</dbReference>
<dbReference type="InterPro" id="IPR003489">
    <property type="entry name" value="RHF/RaiA"/>
</dbReference>
<comment type="caution">
    <text evidence="1">The sequence shown here is derived from an EMBL/GenBank/DDBJ whole genome shotgun (WGS) entry which is preliminary data.</text>
</comment>
<evidence type="ECO:0000313" key="2">
    <source>
        <dbReference type="Proteomes" id="UP001595814"/>
    </source>
</evidence>
<reference evidence="2" key="1">
    <citation type="journal article" date="2019" name="Int. J. Syst. Evol. Microbiol.">
        <title>The Global Catalogue of Microorganisms (GCM) 10K type strain sequencing project: providing services to taxonomists for standard genome sequencing and annotation.</title>
        <authorList>
            <consortium name="The Broad Institute Genomics Platform"/>
            <consortium name="The Broad Institute Genome Sequencing Center for Infectious Disease"/>
            <person name="Wu L."/>
            <person name="Ma J."/>
        </authorList>
    </citation>
    <scope>NUCLEOTIDE SEQUENCE [LARGE SCALE GENOMIC DNA]</scope>
    <source>
        <strain evidence="2">CECT 7477</strain>
    </source>
</reference>
<organism evidence="1 2">
    <name type="scientific">Euzebyella saccharophila</name>
    <dbReference type="NCBI Taxonomy" id="679664"/>
    <lineage>
        <taxon>Bacteria</taxon>
        <taxon>Pseudomonadati</taxon>
        <taxon>Bacteroidota</taxon>
        <taxon>Flavobacteriia</taxon>
        <taxon>Flavobacteriales</taxon>
        <taxon>Flavobacteriaceae</taxon>
        <taxon>Euzebyella</taxon>
    </lineage>
</organism>
<evidence type="ECO:0000313" key="1">
    <source>
        <dbReference type="EMBL" id="MFC4096724.1"/>
    </source>
</evidence>
<name>A0ABV8JV93_9FLAO</name>
<dbReference type="InterPro" id="IPR036567">
    <property type="entry name" value="RHF-like"/>
</dbReference>
<proteinExistence type="predicted"/>
<dbReference type="SUPFAM" id="SSF69754">
    <property type="entry name" value="Ribosome binding protein Y (YfiA homologue)"/>
    <property type="match status" value="1"/>
</dbReference>
<dbReference type="EMBL" id="JBHSAW010000010">
    <property type="protein sequence ID" value="MFC4096724.1"/>
    <property type="molecule type" value="Genomic_DNA"/>
</dbReference>
<accession>A0ABV8JV93</accession>